<keyword evidence="2" id="KW-1185">Reference proteome</keyword>
<proteinExistence type="predicted"/>
<dbReference type="InterPro" id="IPR046233">
    <property type="entry name" value="DUF6266"/>
</dbReference>
<dbReference type="Pfam" id="PF19781">
    <property type="entry name" value="DUF6266"/>
    <property type="match status" value="1"/>
</dbReference>
<accession>A0ABV6HP68</accession>
<protein>
    <submittedName>
        <fullName evidence="1">DUF6266 family protein</fullName>
    </submittedName>
</protein>
<dbReference type="EMBL" id="JBHLWO010000002">
    <property type="protein sequence ID" value="MFC0320701.1"/>
    <property type="molecule type" value="Genomic_DNA"/>
</dbReference>
<gene>
    <name evidence="1" type="ORF">ACFFI0_20415</name>
</gene>
<dbReference type="RefSeq" id="WP_377477603.1">
    <property type="nucleotide sequence ID" value="NZ_JBHLWO010000002.1"/>
</dbReference>
<name>A0ABV6HP68_9SPHI</name>
<sequence>MLLISEQNGRKKEDLNGKLVSQTRLTIAVRYLSPLRKIVAMGYGKHNKRSAFNMAVADAMRYAIEGMYPDLTVNPQKVRLTRGGVLHPLNPAAVRIGDKLTVTFDPGFDKLYGFGDDEVILCAYNPDVGVAGINEERCRRQDGALELQLPVQLADAAVTVYLFARDRSGKRFSNSVFLGVL</sequence>
<dbReference type="Proteomes" id="UP001589774">
    <property type="component" value="Unassembled WGS sequence"/>
</dbReference>
<evidence type="ECO:0000313" key="1">
    <source>
        <dbReference type="EMBL" id="MFC0320701.1"/>
    </source>
</evidence>
<organism evidence="1 2">
    <name type="scientific">Olivibacter oleidegradans</name>
    <dbReference type="NCBI Taxonomy" id="760123"/>
    <lineage>
        <taxon>Bacteria</taxon>
        <taxon>Pseudomonadati</taxon>
        <taxon>Bacteroidota</taxon>
        <taxon>Sphingobacteriia</taxon>
        <taxon>Sphingobacteriales</taxon>
        <taxon>Sphingobacteriaceae</taxon>
        <taxon>Olivibacter</taxon>
    </lineage>
</organism>
<comment type="caution">
    <text evidence="1">The sequence shown here is derived from an EMBL/GenBank/DDBJ whole genome shotgun (WGS) entry which is preliminary data.</text>
</comment>
<evidence type="ECO:0000313" key="2">
    <source>
        <dbReference type="Proteomes" id="UP001589774"/>
    </source>
</evidence>
<reference evidence="1 2" key="1">
    <citation type="submission" date="2024-09" db="EMBL/GenBank/DDBJ databases">
        <authorList>
            <person name="Sun Q."/>
            <person name="Mori K."/>
        </authorList>
    </citation>
    <scope>NUCLEOTIDE SEQUENCE [LARGE SCALE GENOMIC DNA]</scope>
    <source>
        <strain evidence="1 2">CCM 7765</strain>
    </source>
</reference>